<keyword evidence="4" id="KW-1185">Reference proteome</keyword>
<evidence type="ECO:0000256" key="1">
    <source>
        <dbReference type="SAM" id="MobiDB-lite"/>
    </source>
</evidence>
<keyword evidence="2" id="KW-0472">Membrane</keyword>
<dbReference type="AlphaFoldDB" id="A0A195BG50"/>
<evidence type="ECO:0000256" key="2">
    <source>
        <dbReference type="SAM" id="Phobius"/>
    </source>
</evidence>
<gene>
    <name evidence="3" type="ORF">ALC53_05990</name>
</gene>
<feature type="compositionally biased region" description="Pro residues" evidence="1">
    <location>
        <begin position="15"/>
        <end position="27"/>
    </location>
</feature>
<feature type="transmembrane region" description="Helical" evidence="2">
    <location>
        <begin position="148"/>
        <end position="168"/>
    </location>
</feature>
<organism evidence="3 4">
    <name type="scientific">Atta colombica</name>
    <dbReference type="NCBI Taxonomy" id="520822"/>
    <lineage>
        <taxon>Eukaryota</taxon>
        <taxon>Metazoa</taxon>
        <taxon>Ecdysozoa</taxon>
        <taxon>Arthropoda</taxon>
        <taxon>Hexapoda</taxon>
        <taxon>Insecta</taxon>
        <taxon>Pterygota</taxon>
        <taxon>Neoptera</taxon>
        <taxon>Endopterygota</taxon>
        <taxon>Hymenoptera</taxon>
        <taxon>Apocrita</taxon>
        <taxon>Aculeata</taxon>
        <taxon>Formicoidea</taxon>
        <taxon>Formicidae</taxon>
        <taxon>Myrmicinae</taxon>
        <taxon>Atta</taxon>
    </lineage>
</organism>
<evidence type="ECO:0000313" key="3">
    <source>
        <dbReference type="EMBL" id="KYM83590.1"/>
    </source>
</evidence>
<sequence length="392" mass="44539">MEELETLESTECPECPGPPPEFRLPPPPRPPFLTEGTFCSESPLAELEDCVAIPHYSQVRFEKRRQMHLSNAHPAAHLVPFSTRPTRYQLPLSCFFLLLFCLRIFILRRIRAIKRALKSARSARNWKDPPFCRASTRCRIYRPKGIRIAPRVLLVSFCTAARYTFIVLRKEFLSKFSSKITFKFLDPHCRILIVRITSYIREYESVSDRVAKERHGRLASVLLVTIGLDRARSSALTRHRQNSTVQAASSEPKYTIAYPFPVATIRFRNQGTFTLSYDPVPFDYDRCYVHCATRARLSFDSPYVPPCKSGSSYALSMPDFGGVALSCSQNTYQKGESLTDAGLSQLNPLANAINITVMMSDEPPRGGRSGSEEDEILSANVKREGKREREKK</sequence>
<feature type="compositionally biased region" description="Basic and acidic residues" evidence="1">
    <location>
        <begin position="381"/>
        <end position="392"/>
    </location>
</feature>
<name>A0A195BG50_9HYME</name>
<dbReference type="EMBL" id="KQ976488">
    <property type="protein sequence ID" value="KYM83590.1"/>
    <property type="molecule type" value="Genomic_DNA"/>
</dbReference>
<feature type="transmembrane region" description="Helical" evidence="2">
    <location>
        <begin position="88"/>
        <end position="106"/>
    </location>
</feature>
<protein>
    <submittedName>
        <fullName evidence="3">Uncharacterized protein</fullName>
    </submittedName>
</protein>
<accession>A0A195BG50</accession>
<proteinExistence type="predicted"/>
<reference evidence="3 4" key="1">
    <citation type="submission" date="2015-09" db="EMBL/GenBank/DDBJ databases">
        <title>Atta colombica WGS genome.</title>
        <authorList>
            <person name="Nygaard S."/>
            <person name="Hu H."/>
            <person name="Boomsma J."/>
            <person name="Zhang G."/>
        </authorList>
    </citation>
    <scope>NUCLEOTIDE SEQUENCE [LARGE SCALE GENOMIC DNA]</scope>
    <source>
        <strain evidence="3">Treedump-2</strain>
        <tissue evidence="3">Whole body</tissue>
    </source>
</reference>
<feature type="region of interest" description="Disordered" evidence="1">
    <location>
        <begin position="359"/>
        <end position="392"/>
    </location>
</feature>
<dbReference type="Proteomes" id="UP000078540">
    <property type="component" value="Unassembled WGS sequence"/>
</dbReference>
<keyword evidence="2" id="KW-0812">Transmembrane</keyword>
<evidence type="ECO:0000313" key="4">
    <source>
        <dbReference type="Proteomes" id="UP000078540"/>
    </source>
</evidence>
<keyword evidence="2" id="KW-1133">Transmembrane helix</keyword>
<feature type="region of interest" description="Disordered" evidence="1">
    <location>
        <begin position="1"/>
        <end position="27"/>
    </location>
</feature>